<sequence length="194" mass="22437">ENRGWTGPGAAETIRKLFIQDLTNILCAEISQNREFNLPIVNEYDNSLLKILVANVKYILENTVKYKNLLLALHEQSYWKPILVDCFCSSIQKYQYLVNLSTEFIFKIGTYTYHNGNVCNVTYTWYIDEDATKEEPKAKLQYIYKELTNDASAAKSINQSEIDECVKLAFESIVQKTMIAVNERRHNPIVHLAQ</sequence>
<feature type="non-terminal residue" evidence="1">
    <location>
        <position position="1"/>
    </location>
</feature>
<dbReference type="EMBL" id="CAJVQC010056065">
    <property type="protein sequence ID" value="CAG8796019.1"/>
    <property type="molecule type" value="Genomic_DNA"/>
</dbReference>
<evidence type="ECO:0000313" key="1">
    <source>
        <dbReference type="EMBL" id="CAG8796019.1"/>
    </source>
</evidence>
<organism evidence="1 2">
    <name type="scientific">Racocetra persica</name>
    <dbReference type="NCBI Taxonomy" id="160502"/>
    <lineage>
        <taxon>Eukaryota</taxon>
        <taxon>Fungi</taxon>
        <taxon>Fungi incertae sedis</taxon>
        <taxon>Mucoromycota</taxon>
        <taxon>Glomeromycotina</taxon>
        <taxon>Glomeromycetes</taxon>
        <taxon>Diversisporales</taxon>
        <taxon>Gigasporaceae</taxon>
        <taxon>Racocetra</taxon>
    </lineage>
</organism>
<evidence type="ECO:0000313" key="2">
    <source>
        <dbReference type="Proteomes" id="UP000789920"/>
    </source>
</evidence>
<dbReference type="Proteomes" id="UP000789920">
    <property type="component" value="Unassembled WGS sequence"/>
</dbReference>
<comment type="caution">
    <text evidence="1">The sequence shown here is derived from an EMBL/GenBank/DDBJ whole genome shotgun (WGS) entry which is preliminary data.</text>
</comment>
<reference evidence="1" key="1">
    <citation type="submission" date="2021-06" db="EMBL/GenBank/DDBJ databases">
        <authorList>
            <person name="Kallberg Y."/>
            <person name="Tangrot J."/>
            <person name="Rosling A."/>
        </authorList>
    </citation>
    <scope>NUCLEOTIDE SEQUENCE</scope>
    <source>
        <strain evidence="1">MA461A</strain>
    </source>
</reference>
<proteinExistence type="predicted"/>
<name>A0ACA9RJ91_9GLOM</name>
<gene>
    <name evidence="1" type="ORF">RPERSI_LOCUS20077</name>
</gene>
<feature type="non-terminal residue" evidence="1">
    <location>
        <position position="194"/>
    </location>
</feature>
<keyword evidence="2" id="KW-1185">Reference proteome</keyword>
<accession>A0ACA9RJ91</accession>
<protein>
    <submittedName>
        <fullName evidence="1">33490_t:CDS:1</fullName>
    </submittedName>
</protein>